<dbReference type="PANTHER" id="PTHR36849:SF1">
    <property type="entry name" value="CYTOPLASMIC PROTEIN"/>
    <property type="match status" value="1"/>
</dbReference>
<dbReference type="RefSeq" id="WP_169380409.1">
    <property type="nucleotide sequence ID" value="NZ_JAAXLA010000008.1"/>
</dbReference>
<sequence length="149" mass="16702">MNTPSSGSGPERPDVQTPVAVRPDVRVRRVHDPTDPHDGTRVLIDRLWPRGPRRHRAAIDEWCPEAAPSTQLRRWYGHGPDRFDEFARRYRFALQDPLRSARLHHLQEVAARGPLTLLTATRRPEISAAAGLADVIRESAPVPSTSARG</sequence>
<reference evidence="2 3" key="1">
    <citation type="submission" date="2020-04" db="EMBL/GenBank/DDBJ databases">
        <authorList>
            <person name="Klaysubun C."/>
            <person name="Duangmal K."/>
            <person name="Lipun K."/>
        </authorList>
    </citation>
    <scope>NUCLEOTIDE SEQUENCE [LARGE SCALE GENOMIC DNA]</scope>
    <source>
        <strain evidence="2 3">K10HN5</strain>
    </source>
</reference>
<protein>
    <submittedName>
        <fullName evidence="2">DUF488 family protein</fullName>
    </submittedName>
</protein>
<feature type="region of interest" description="Disordered" evidence="1">
    <location>
        <begin position="1"/>
        <end position="20"/>
    </location>
</feature>
<proteinExistence type="predicted"/>
<keyword evidence="3" id="KW-1185">Reference proteome</keyword>
<organism evidence="2 3">
    <name type="scientific">Pseudonocardia acidicola</name>
    <dbReference type="NCBI Taxonomy" id="2724939"/>
    <lineage>
        <taxon>Bacteria</taxon>
        <taxon>Bacillati</taxon>
        <taxon>Actinomycetota</taxon>
        <taxon>Actinomycetes</taxon>
        <taxon>Pseudonocardiales</taxon>
        <taxon>Pseudonocardiaceae</taxon>
        <taxon>Pseudonocardia</taxon>
    </lineage>
</organism>
<gene>
    <name evidence="2" type="ORF">HF526_06795</name>
</gene>
<dbReference type="PANTHER" id="PTHR36849">
    <property type="entry name" value="CYTOPLASMIC PROTEIN-RELATED"/>
    <property type="match status" value="1"/>
</dbReference>
<evidence type="ECO:0000256" key="1">
    <source>
        <dbReference type="SAM" id="MobiDB-lite"/>
    </source>
</evidence>
<evidence type="ECO:0000313" key="3">
    <source>
        <dbReference type="Proteomes" id="UP000820669"/>
    </source>
</evidence>
<name>A0ABX1S623_9PSEU</name>
<accession>A0ABX1S623</accession>
<comment type="caution">
    <text evidence="2">The sequence shown here is derived from an EMBL/GenBank/DDBJ whole genome shotgun (WGS) entry which is preliminary data.</text>
</comment>
<dbReference type="Proteomes" id="UP000820669">
    <property type="component" value="Unassembled WGS sequence"/>
</dbReference>
<evidence type="ECO:0000313" key="2">
    <source>
        <dbReference type="EMBL" id="NMH97026.1"/>
    </source>
</evidence>
<dbReference type="EMBL" id="JAAXLA010000008">
    <property type="protein sequence ID" value="NMH97026.1"/>
    <property type="molecule type" value="Genomic_DNA"/>
</dbReference>
<dbReference type="Pfam" id="PF22752">
    <property type="entry name" value="DUF488-N3i"/>
    <property type="match status" value="1"/>
</dbReference>
<dbReference type="InterPro" id="IPR052552">
    <property type="entry name" value="YeaO-like"/>
</dbReference>